<dbReference type="RefSeq" id="WP_089219884.1">
    <property type="nucleotide sequence ID" value="NZ_FZOS01000012.1"/>
</dbReference>
<dbReference type="Proteomes" id="UP000198281">
    <property type="component" value="Unassembled WGS sequence"/>
</dbReference>
<proteinExistence type="predicted"/>
<keyword evidence="3" id="KW-1185">Reference proteome</keyword>
<organism evidence="2 3">
    <name type="scientific">Edaphosphingomonas laterariae</name>
    <dbReference type="NCBI Taxonomy" id="861865"/>
    <lineage>
        <taxon>Bacteria</taxon>
        <taxon>Pseudomonadati</taxon>
        <taxon>Pseudomonadota</taxon>
        <taxon>Alphaproteobacteria</taxon>
        <taxon>Sphingomonadales</taxon>
        <taxon>Rhizorhabdaceae</taxon>
        <taxon>Edaphosphingomonas</taxon>
    </lineage>
</organism>
<name>A0A239GGN5_9SPHN</name>
<dbReference type="OrthoDB" id="7446322at2"/>
<evidence type="ECO:0000256" key="1">
    <source>
        <dbReference type="SAM" id="SignalP"/>
    </source>
</evidence>
<dbReference type="EMBL" id="FZOS01000012">
    <property type="protein sequence ID" value="SNS68055.1"/>
    <property type="molecule type" value="Genomic_DNA"/>
</dbReference>
<feature type="chain" id="PRO_5012195932" evidence="1">
    <location>
        <begin position="22"/>
        <end position="191"/>
    </location>
</feature>
<feature type="signal peptide" evidence="1">
    <location>
        <begin position="1"/>
        <end position="21"/>
    </location>
</feature>
<evidence type="ECO:0000313" key="3">
    <source>
        <dbReference type="Proteomes" id="UP000198281"/>
    </source>
</evidence>
<sequence length="191" mass="20292">MSSRAALALLASIALVPAASAQPVSREQAMRAAIHPVATEAAMREWLGRVPVTRDWPPDFAETLTGQAPAYIVEMSTAPGCIPCADLWTKLGALGRRYGWQVRTIGSQEAMLRSGRLGLPWVGHPVAWVRPVADPTRIVPIAIGTDHAPNLARNLYLAAKMLTGVKPAVGVRGMAKFTGIVGASTRPNPSK</sequence>
<keyword evidence="1" id="KW-0732">Signal</keyword>
<protein>
    <submittedName>
        <fullName evidence="2">Uncharacterized protein</fullName>
    </submittedName>
</protein>
<accession>A0A239GGN5</accession>
<dbReference type="AlphaFoldDB" id="A0A239GGN5"/>
<evidence type="ECO:0000313" key="2">
    <source>
        <dbReference type="EMBL" id="SNS68055.1"/>
    </source>
</evidence>
<reference evidence="3" key="1">
    <citation type="submission" date="2017-06" db="EMBL/GenBank/DDBJ databases">
        <authorList>
            <person name="Varghese N."/>
            <person name="Submissions S."/>
        </authorList>
    </citation>
    <scope>NUCLEOTIDE SEQUENCE [LARGE SCALE GENOMIC DNA]</scope>
    <source>
        <strain evidence="3">LNB2</strain>
    </source>
</reference>
<gene>
    <name evidence="2" type="ORF">SAMN06295912_11252</name>
</gene>